<name>A0A6M0ILA4_9BACT</name>
<dbReference type="Proteomes" id="UP000477386">
    <property type="component" value="Unassembled WGS sequence"/>
</dbReference>
<feature type="compositionally biased region" description="Polar residues" evidence="1">
    <location>
        <begin position="85"/>
        <end position="116"/>
    </location>
</feature>
<feature type="region of interest" description="Disordered" evidence="1">
    <location>
        <begin position="85"/>
        <end position="132"/>
    </location>
</feature>
<comment type="caution">
    <text evidence="3">The sequence shown here is derived from an EMBL/GenBank/DDBJ whole genome shotgun (WGS) entry which is preliminary data.</text>
</comment>
<evidence type="ECO:0000313" key="4">
    <source>
        <dbReference type="Proteomes" id="UP000477386"/>
    </source>
</evidence>
<proteinExistence type="predicted"/>
<evidence type="ECO:0000256" key="1">
    <source>
        <dbReference type="SAM" id="MobiDB-lite"/>
    </source>
</evidence>
<sequence>MKKQTERQPIDDLFARKLGDMSLKPSSDAFERLQARMGQKKTETKIVFWRNPAIQSYMAAAACLLLVCLFGWLYWPSGDRLKPDSTQIASSTPVNGQNRPDSQPTGKDNKAMSTEAGNDRVVPTEPSVEQETIKPEPIEQLAQSQPVSERIKSKNDHVVAPVRRFGSNVENRKSEAVVAQTKPVENKQKTSDLVATTTMPVQPTVSEPPVVATIKPAPATERGLVVTIAEPEALVAARQAAKVSIEEKTAVALADKQSEKDNKSGNIWQQVKRFKQGDVFARGDRSDNEGGLLGRAYSGLKHSIEKDKSAKE</sequence>
<feature type="transmembrane region" description="Helical" evidence="2">
    <location>
        <begin position="57"/>
        <end position="75"/>
    </location>
</feature>
<accession>A0A6M0ILA4</accession>
<evidence type="ECO:0000256" key="2">
    <source>
        <dbReference type="SAM" id="Phobius"/>
    </source>
</evidence>
<evidence type="ECO:0000313" key="3">
    <source>
        <dbReference type="EMBL" id="NEU68667.1"/>
    </source>
</evidence>
<dbReference type="AlphaFoldDB" id="A0A6M0ILA4"/>
<reference evidence="3 4" key="1">
    <citation type="submission" date="2020-02" db="EMBL/GenBank/DDBJ databases">
        <title>Draft genome sequence of two Spirosoma agri KCTC 52727 and Spirosoma terrae KCTC 52035.</title>
        <authorList>
            <person name="Rojas J."/>
            <person name="Ambika Manirajan B."/>
            <person name="Ratering S."/>
            <person name="Suarez C."/>
            <person name="Schnell S."/>
        </authorList>
    </citation>
    <scope>NUCLEOTIDE SEQUENCE [LARGE SCALE GENOMIC DNA]</scope>
    <source>
        <strain evidence="3 4">KCTC 52727</strain>
    </source>
</reference>
<dbReference type="RefSeq" id="WP_164041132.1">
    <property type="nucleotide sequence ID" value="NZ_JAAGNZ010000002.1"/>
</dbReference>
<keyword evidence="4" id="KW-1185">Reference proteome</keyword>
<protein>
    <submittedName>
        <fullName evidence="3">Uncharacterized protein</fullName>
    </submittedName>
</protein>
<feature type="region of interest" description="Disordered" evidence="1">
    <location>
        <begin position="173"/>
        <end position="204"/>
    </location>
</feature>
<feature type="compositionally biased region" description="Polar residues" evidence="1">
    <location>
        <begin position="191"/>
        <end position="204"/>
    </location>
</feature>
<keyword evidence="2" id="KW-0472">Membrane</keyword>
<keyword evidence="2" id="KW-0812">Transmembrane</keyword>
<keyword evidence="2" id="KW-1133">Transmembrane helix</keyword>
<gene>
    <name evidence="3" type="ORF">GK091_17400</name>
</gene>
<dbReference type="EMBL" id="JAAGNZ010000002">
    <property type="protein sequence ID" value="NEU68667.1"/>
    <property type="molecule type" value="Genomic_DNA"/>
</dbReference>
<organism evidence="3 4">
    <name type="scientific">Spirosoma agri</name>
    <dbReference type="NCBI Taxonomy" id="1987381"/>
    <lineage>
        <taxon>Bacteria</taxon>
        <taxon>Pseudomonadati</taxon>
        <taxon>Bacteroidota</taxon>
        <taxon>Cytophagia</taxon>
        <taxon>Cytophagales</taxon>
        <taxon>Cytophagaceae</taxon>
        <taxon>Spirosoma</taxon>
    </lineage>
</organism>